<reference evidence="1 2" key="2">
    <citation type="journal article" date="2022" name="Mol. Biol. Evol.">
        <title>Comparative Genomics Reveals Insights into the Divergent Evolution of Astigmatic Mites and Household Pest Adaptations.</title>
        <authorList>
            <person name="Xiong Q."/>
            <person name="Wan A.T."/>
            <person name="Liu X."/>
            <person name="Fung C.S."/>
            <person name="Xiao X."/>
            <person name="Malainual N."/>
            <person name="Hou J."/>
            <person name="Wang L."/>
            <person name="Wang M."/>
            <person name="Yang K.Y."/>
            <person name="Cui Y."/>
            <person name="Leung E.L."/>
            <person name="Nong W."/>
            <person name="Shin S.K."/>
            <person name="Au S.W."/>
            <person name="Jeong K.Y."/>
            <person name="Chew F.T."/>
            <person name="Hui J.H."/>
            <person name="Leung T.F."/>
            <person name="Tungtrongchitr A."/>
            <person name="Zhong N."/>
            <person name="Liu Z."/>
            <person name="Tsui S.K."/>
        </authorList>
    </citation>
    <scope>NUCLEOTIDE SEQUENCE [LARGE SCALE GENOMIC DNA]</scope>
    <source>
        <strain evidence="1">Derp</strain>
    </source>
</reference>
<reference evidence="1 2" key="1">
    <citation type="journal article" date="2018" name="J. Allergy Clin. Immunol.">
        <title>High-quality assembly of Dermatophagoides pteronyssinus genome and transcriptome reveals a wide range of novel allergens.</title>
        <authorList>
            <person name="Liu X.Y."/>
            <person name="Yang K.Y."/>
            <person name="Wang M.Q."/>
            <person name="Kwok J.S."/>
            <person name="Zeng X."/>
            <person name="Yang Z."/>
            <person name="Xiao X.J."/>
            <person name="Lau C.P."/>
            <person name="Li Y."/>
            <person name="Huang Z.M."/>
            <person name="Ba J.G."/>
            <person name="Yim A.K."/>
            <person name="Ouyang C.Y."/>
            <person name="Ngai S.M."/>
            <person name="Chan T.F."/>
            <person name="Leung E.L."/>
            <person name="Liu L."/>
            <person name="Liu Z.G."/>
            <person name="Tsui S.K."/>
        </authorList>
    </citation>
    <scope>NUCLEOTIDE SEQUENCE [LARGE SCALE GENOMIC DNA]</scope>
    <source>
        <strain evidence="1">Derp</strain>
    </source>
</reference>
<accession>A0ABQ8J7D3</accession>
<proteinExistence type="predicted"/>
<evidence type="ECO:0000313" key="1">
    <source>
        <dbReference type="EMBL" id="KAH9418504.1"/>
    </source>
</evidence>
<organism evidence="1 2">
    <name type="scientific">Dermatophagoides pteronyssinus</name>
    <name type="common">European house dust mite</name>
    <dbReference type="NCBI Taxonomy" id="6956"/>
    <lineage>
        <taxon>Eukaryota</taxon>
        <taxon>Metazoa</taxon>
        <taxon>Ecdysozoa</taxon>
        <taxon>Arthropoda</taxon>
        <taxon>Chelicerata</taxon>
        <taxon>Arachnida</taxon>
        <taxon>Acari</taxon>
        <taxon>Acariformes</taxon>
        <taxon>Sarcoptiformes</taxon>
        <taxon>Astigmata</taxon>
        <taxon>Psoroptidia</taxon>
        <taxon>Analgoidea</taxon>
        <taxon>Pyroglyphidae</taxon>
        <taxon>Dermatophagoidinae</taxon>
        <taxon>Dermatophagoides</taxon>
    </lineage>
</organism>
<dbReference type="EMBL" id="NJHN03000063">
    <property type="protein sequence ID" value="KAH9418504.1"/>
    <property type="molecule type" value="Genomic_DNA"/>
</dbReference>
<gene>
    <name evidence="1" type="ORF">DERP_011366</name>
</gene>
<evidence type="ECO:0000313" key="2">
    <source>
        <dbReference type="Proteomes" id="UP000887458"/>
    </source>
</evidence>
<sequence length="72" mass="8390">MIANRFFASYLEYEKHFKEKKDFRSNLLSSSSSSVLIALLVNQCLSRLYMNVVYLYLKSSEKILDNTKQNTG</sequence>
<keyword evidence="2" id="KW-1185">Reference proteome</keyword>
<comment type="caution">
    <text evidence="1">The sequence shown here is derived from an EMBL/GenBank/DDBJ whole genome shotgun (WGS) entry which is preliminary data.</text>
</comment>
<protein>
    <submittedName>
        <fullName evidence="1">Uncharacterized protein</fullName>
    </submittedName>
</protein>
<name>A0ABQ8J7D3_DERPT</name>
<dbReference type="Proteomes" id="UP000887458">
    <property type="component" value="Unassembled WGS sequence"/>
</dbReference>